<accession>A0ACB8APR2</accession>
<dbReference type="Proteomes" id="UP000790377">
    <property type="component" value="Unassembled WGS sequence"/>
</dbReference>
<evidence type="ECO:0000313" key="2">
    <source>
        <dbReference type="Proteomes" id="UP000790377"/>
    </source>
</evidence>
<gene>
    <name evidence="1" type="ORF">BJ138DRAFT_998248</name>
</gene>
<keyword evidence="2" id="KW-1185">Reference proteome</keyword>
<organism evidence="1 2">
    <name type="scientific">Hygrophoropsis aurantiaca</name>
    <dbReference type="NCBI Taxonomy" id="72124"/>
    <lineage>
        <taxon>Eukaryota</taxon>
        <taxon>Fungi</taxon>
        <taxon>Dikarya</taxon>
        <taxon>Basidiomycota</taxon>
        <taxon>Agaricomycotina</taxon>
        <taxon>Agaricomycetes</taxon>
        <taxon>Agaricomycetidae</taxon>
        <taxon>Boletales</taxon>
        <taxon>Coniophorineae</taxon>
        <taxon>Hygrophoropsidaceae</taxon>
        <taxon>Hygrophoropsis</taxon>
    </lineage>
</organism>
<proteinExistence type="predicted"/>
<reference evidence="1" key="1">
    <citation type="journal article" date="2021" name="New Phytol.">
        <title>Evolutionary innovations through gain and loss of genes in the ectomycorrhizal Boletales.</title>
        <authorList>
            <person name="Wu G."/>
            <person name="Miyauchi S."/>
            <person name="Morin E."/>
            <person name="Kuo A."/>
            <person name="Drula E."/>
            <person name="Varga T."/>
            <person name="Kohler A."/>
            <person name="Feng B."/>
            <person name="Cao Y."/>
            <person name="Lipzen A."/>
            <person name="Daum C."/>
            <person name="Hundley H."/>
            <person name="Pangilinan J."/>
            <person name="Johnson J."/>
            <person name="Barry K."/>
            <person name="LaButti K."/>
            <person name="Ng V."/>
            <person name="Ahrendt S."/>
            <person name="Min B."/>
            <person name="Choi I.G."/>
            <person name="Park H."/>
            <person name="Plett J.M."/>
            <person name="Magnuson J."/>
            <person name="Spatafora J.W."/>
            <person name="Nagy L.G."/>
            <person name="Henrissat B."/>
            <person name="Grigoriev I.V."/>
            <person name="Yang Z.L."/>
            <person name="Xu J."/>
            <person name="Martin F.M."/>
        </authorList>
    </citation>
    <scope>NUCLEOTIDE SEQUENCE</scope>
    <source>
        <strain evidence="1">ATCC 28755</strain>
    </source>
</reference>
<evidence type="ECO:0000313" key="1">
    <source>
        <dbReference type="EMBL" id="KAH7915262.1"/>
    </source>
</evidence>
<protein>
    <submittedName>
        <fullName evidence="1">Ribonuclease P 40kDa subunit-domain-containing protein</fullName>
    </submittedName>
</protein>
<dbReference type="EMBL" id="MU267602">
    <property type="protein sequence ID" value="KAH7915262.1"/>
    <property type="molecule type" value="Genomic_DNA"/>
</dbReference>
<sequence length="386" mass="43613">MERRHVKLSYGDFSSVVLKEFGTRHLFNRQVNIVFPSSDVLEDALSQLETTYYKANFSLSEAHEYASEITPCADDGDSYRSFLAVPDTDDCDDTWCIDQRGVLTLCISKILYEKLGLIGENQPIKNRSEQYFIHIPPSWLAATVESAAIRDREVKGLRIWDDIRTQAGLGRWQVVYHAMGTAVTPTHEVLKVKPHIERFTDVYVPIPALAPCPAETFKDIELEDEAQEWQDKANELFEWVGLACLGAQRLKANDRVDPYVSVYDPPSPSRIGNTTQLCWKGLLHPTFIQSLDMTSQSISSLLSRSESNDQRFIALSRHGYPRSPVASISTKANHGAKKASFRHPQLDSEDTSCLILTATHSEQSNRFGQVMMGESKNTKHWDASWI</sequence>
<comment type="caution">
    <text evidence="1">The sequence shown here is derived from an EMBL/GenBank/DDBJ whole genome shotgun (WGS) entry which is preliminary data.</text>
</comment>
<name>A0ACB8APR2_9AGAM</name>